<comment type="caution">
    <text evidence="1">The sequence shown here is derived from an EMBL/GenBank/DDBJ whole genome shotgun (WGS) entry which is preliminary data.</text>
</comment>
<accession>A0ACA9NYL7</accession>
<sequence>PEYLKNHKYERDKKSNIYSLGFLLWEITSGKPPFLHLEGANLLYQIFRGIKEIPVEGTPERYTELYKRCWDNDLNNRPDILEVLNVLMEMLKEEGELIQPPAVLPEGTLTEETLTEEALVEEALIEEALIEEALIEEGILTEETDEPKNCTVHDKAHIKLCSRSGPNFKDLCMIGNFENDHRCKYLHRYYEAAILEERNDHFYFSVEDYEVFKVTKNQDLPSHSFAD</sequence>
<protein>
    <submittedName>
        <fullName evidence="1">14037_t:CDS:1</fullName>
    </submittedName>
</protein>
<proteinExistence type="predicted"/>
<keyword evidence="2" id="KW-1185">Reference proteome</keyword>
<feature type="non-terminal residue" evidence="1">
    <location>
        <position position="1"/>
    </location>
</feature>
<evidence type="ECO:0000313" key="1">
    <source>
        <dbReference type="EMBL" id="CAG8674520.1"/>
    </source>
</evidence>
<dbReference type="EMBL" id="CAJVPW010017050">
    <property type="protein sequence ID" value="CAG8674520.1"/>
    <property type="molecule type" value="Genomic_DNA"/>
</dbReference>
<dbReference type="Proteomes" id="UP000789366">
    <property type="component" value="Unassembled WGS sequence"/>
</dbReference>
<gene>
    <name evidence="1" type="ORF">SPELUC_LOCUS9840</name>
</gene>
<evidence type="ECO:0000313" key="2">
    <source>
        <dbReference type="Proteomes" id="UP000789366"/>
    </source>
</evidence>
<reference evidence="1" key="1">
    <citation type="submission" date="2021-06" db="EMBL/GenBank/DDBJ databases">
        <authorList>
            <person name="Kallberg Y."/>
            <person name="Tangrot J."/>
            <person name="Rosling A."/>
        </authorList>
    </citation>
    <scope>NUCLEOTIDE SEQUENCE</scope>
    <source>
        <strain evidence="1">28 12/20/2015</strain>
    </source>
</reference>
<name>A0ACA9NYL7_9GLOM</name>
<organism evidence="1 2">
    <name type="scientific">Cetraspora pellucida</name>
    <dbReference type="NCBI Taxonomy" id="1433469"/>
    <lineage>
        <taxon>Eukaryota</taxon>
        <taxon>Fungi</taxon>
        <taxon>Fungi incertae sedis</taxon>
        <taxon>Mucoromycota</taxon>
        <taxon>Glomeromycotina</taxon>
        <taxon>Glomeromycetes</taxon>
        <taxon>Diversisporales</taxon>
        <taxon>Gigasporaceae</taxon>
        <taxon>Cetraspora</taxon>
    </lineage>
</organism>